<reference evidence="1 2" key="1">
    <citation type="submission" date="2015-01" db="EMBL/GenBank/DDBJ databases">
        <authorList>
            <person name="Xiang T."/>
            <person name="Song Y."/>
            <person name="Huang L."/>
            <person name="Wang B."/>
            <person name="Wu P."/>
        </authorList>
    </citation>
    <scope>NUCLEOTIDE SEQUENCE [LARGE SCALE GENOMIC DNA]</scope>
    <source>
        <strain evidence="1 2">Cc12</strain>
    </source>
</reference>
<dbReference type="GeneID" id="69581286"/>
<name>A0A0B7HKL3_9FLAO</name>
<sequence>MNYASLTNYINNIVAKKFKDAWCAIDSILFEQMTENDLKIDYYSSSDETIIDLGETSWSDDWYYNTKGKGYYRFNYELIYQDSKGKTFKRDKILFVEKGERGDIIPYIAHKEDIIFSLIPNEFINEFLNRREKEYQIELLPYPNFNNVFVPETNPLAKYCFLPLITIKIKNHNEIGDKVFHIISIWDTGDYNECHFGDYRIDVDEVQFDIVEEKLAYKDEIIFPNIQYLEEAYNIISQEFENNLQVYLNLKNEDRDVQMEKGINLILNKIPNFGNSEATFYFEMILSHLLGKYRYEKYRILNSNISNMYDEKDFNEKGKTSFVDNLLLKPIFVQGDQTPPNSIFIGQIYENDYNYFNSSDVFLFFDKEKNRQILITQRT</sequence>
<proteinExistence type="predicted"/>
<evidence type="ECO:0000313" key="2">
    <source>
        <dbReference type="Proteomes" id="UP000044026"/>
    </source>
</evidence>
<protein>
    <submittedName>
        <fullName evidence="1">Uncharacterized protein</fullName>
    </submittedName>
</protein>
<gene>
    <name evidence="1" type="ORF">CCAN12_770064</name>
</gene>
<organism evidence="1 2">
    <name type="scientific">Capnocytophaga canimorsus</name>
    <dbReference type="NCBI Taxonomy" id="28188"/>
    <lineage>
        <taxon>Bacteria</taxon>
        <taxon>Pseudomonadati</taxon>
        <taxon>Bacteroidota</taxon>
        <taxon>Flavobacteriia</taxon>
        <taxon>Flavobacteriales</taxon>
        <taxon>Flavobacteriaceae</taxon>
        <taxon>Capnocytophaga</taxon>
    </lineage>
</organism>
<dbReference type="RefSeq" id="WP_042001470.1">
    <property type="nucleotide sequence ID" value="NZ_CP022382.1"/>
</dbReference>
<dbReference type="AlphaFoldDB" id="A0A0B7HKL3"/>
<evidence type="ECO:0000313" key="1">
    <source>
        <dbReference type="EMBL" id="CEN39795.1"/>
    </source>
</evidence>
<dbReference type="EMBL" id="CDOE01000075">
    <property type="protein sequence ID" value="CEN39795.1"/>
    <property type="molecule type" value="Genomic_DNA"/>
</dbReference>
<dbReference type="Proteomes" id="UP000044026">
    <property type="component" value="Unassembled WGS sequence"/>
</dbReference>
<accession>A0A0B7HKL3</accession>